<accession>A0A165BV85</accession>
<dbReference type="InterPro" id="IPR036291">
    <property type="entry name" value="NAD(P)-bd_dom_sf"/>
</dbReference>
<dbReference type="SMART" id="SM00829">
    <property type="entry name" value="PKS_ER"/>
    <property type="match status" value="1"/>
</dbReference>
<dbReference type="SUPFAM" id="SSF50129">
    <property type="entry name" value="GroES-like"/>
    <property type="match status" value="1"/>
</dbReference>
<name>A0A165BV85_EXIGL</name>
<dbReference type="CDD" id="cd08249">
    <property type="entry name" value="enoyl_reductase_like"/>
    <property type="match status" value="1"/>
</dbReference>
<dbReference type="PANTHER" id="PTHR45348">
    <property type="entry name" value="HYPOTHETICAL OXIDOREDUCTASE (EUROFUNG)"/>
    <property type="match status" value="1"/>
</dbReference>
<dbReference type="SUPFAM" id="SSF51735">
    <property type="entry name" value="NAD(P)-binding Rossmann-fold domains"/>
    <property type="match status" value="1"/>
</dbReference>
<keyword evidence="3" id="KW-1185">Reference proteome</keyword>
<organism evidence="2 3">
    <name type="scientific">Exidia glandulosa HHB12029</name>
    <dbReference type="NCBI Taxonomy" id="1314781"/>
    <lineage>
        <taxon>Eukaryota</taxon>
        <taxon>Fungi</taxon>
        <taxon>Dikarya</taxon>
        <taxon>Basidiomycota</taxon>
        <taxon>Agaricomycotina</taxon>
        <taxon>Agaricomycetes</taxon>
        <taxon>Auriculariales</taxon>
        <taxon>Exidiaceae</taxon>
        <taxon>Exidia</taxon>
    </lineage>
</organism>
<dbReference type="InterPro" id="IPR013154">
    <property type="entry name" value="ADH-like_N"/>
</dbReference>
<dbReference type="PANTHER" id="PTHR45348:SF2">
    <property type="entry name" value="ZINC-TYPE ALCOHOL DEHYDROGENASE-LIKE PROTEIN C2E1P3.01"/>
    <property type="match status" value="1"/>
</dbReference>
<evidence type="ECO:0000259" key="1">
    <source>
        <dbReference type="SMART" id="SM00829"/>
    </source>
</evidence>
<dbReference type="OrthoDB" id="10257049at2759"/>
<dbReference type="STRING" id="1314781.A0A165BV85"/>
<reference evidence="2 3" key="1">
    <citation type="journal article" date="2016" name="Mol. Biol. Evol.">
        <title>Comparative Genomics of Early-Diverging Mushroom-Forming Fungi Provides Insights into the Origins of Lignocellulose Decay Capabilities.</title>
        <authorList>
            <person name="Nagy L.G."/>
            <person name="Riley R."/>
            <person name="Tritt A."/>
            <person name="Adam C."/>
            <person name="Daum C."/>
            <person name="Floudas D."/>
            <person name="Sun H."/>
            <person name="Yadav J.S."/>
            <person name="Pangilinan J."/>
            <person name="Larsson K.H."/>
            <person name="Matsuura K."/>
            <person name="Barry K."/>
            <person name="Labutti K."/>
            <person name="Kuo R."/>
            <person name="Ohm R.A."/>
            <person name="Bhattacharya S.S."/>
            <person name="Shirouzu T."/>
            <person name="Yoshinaga Y."/>
            <person name="Martin F.M."/>
            <person name="Grigoriev I.V."/>
            <person name="Hibbett D.S."/>
        </authorList>
    </citation>
    <scope>NUCLEOTIDE SEQUENCE [LARGE SCALE GENOMIC DNA]</scope>
    <source>
        <strain evidence="2 3">HHB12029</strain>
    </source>
</reference>
<dbReference type="InterPro" id="IPR011032">
    <property type="entry name" value="GroES-like_sf"/>
</dbReference>
<protein>
    <submittedName>
        <fullName evidence="2">GroES-like protein</fullName>
    </submittedName>
</protein>
<dbReference type="Gene3D" id="3.40.50.720">
    <property type="entry name" value="NAD(P)-binding Rossmann-like Domain"/>
    <property type="match status" value="1"/>
</dbReference>
<dbReference type="EMBL" id="KV426402">
    <property type="protein sequence ID" value="KZV81298.1"/>
    <property type="molecule type" value="Genomic_DNA"/>
</dbReference>
<dbReference type="InterPro" id="IPR020843">
    <property type="entry name" value="ER"/>
</dbReference>
<proteinExistence type="predicted"/>
<dbReference type="FunCoup" id="A0A165BV85">
    <property type="interactions" value="11"/>
</dbReference>
<dbReference type="GO" id="GO:0016651">
    <property type="term" value="F:oxidoreductase activity, acting on NAD(P)H"/>
    <property type="evidence" value="ECO:0007669"/>
    <property type="project" value="InterPro"/>
</dbReference>
<dbReference type="Pfam" id="PF08240">
    <property type="entry name" value="ADH_N"/>
    <property type="match status" value="1"/>
</dbReference>
<dbReference type="InParanoid" id="A0A165BV85"/>
<evidence type="ECO:0000313" key="3">
    <source>
        <dbReference type="Proteomes" id="UP000077266"/>
    </source>
</evidence>
<dbReference type="Proteomes" id="UP000077266">
    <property type="component" value="Unassembled WGS sequence"/>
</dbReference>
<gene>
    <name evidence="2" type="ORF">EXIGLDRAFT_779882</name>
</gene>
<feature type="domain" description="Enoyl reductase (ER)" evidence="1">
    <location>
        <begin position="9"/>
        <end position="328"/>
    </location>
</feature>
<dbReference type="Gene3D" id="3.90.180.10">
    <property type="entry name" value="Medium-chain alcohol dehydrogenases, catalytic domain"/>
    <property type="match status" value="1"/>
</dbReference>
<evidence type="ECO:0000313" key="2">
    <source>
        <dbReference type="EMBL" id="KZV81298.1"/>
    </source>
</evidence>
<sequence length="332" mass="35269">MPRSVVLLGNSKVEVRDIAKPSPESGEILVKVYAAGLNPTDWKYAATKNEKFFGAVSGCDFAGVVEAIGPDVPAGLRTIGEHVAGLVQGANPLRPSNGAFSEYLVVPAPLVFAIPENVPLEMAAAQGVAAITTAQMLWQSQNLPTPDAPSDKTAFFLVWSGATSVGQWLIQLVHQSGLRVVTTASLKHSERLKTLGAEAVFDYRDPEVAQKIREYTGGNLTSGGICEIKAEDIDAPVAALSDEGGILSIINPLPEKPYPKPVKFPLSLASNIFDKPIAGVGYYELISRLLAEGKVELVPVRVFGGLDSVSDGMTEMREGRVSGERIVFKVSG</sequence>
<dbReference type="AlphaFoldDB" id="A0A165BV85"/>
<dbReference type="InterPro" id="IPR047122">
    <property type="entry name" value="Trans-enoyl_RdTase-like"/>
</dbReference>